<organism evidence="4 5">
    <name type="scientific">Coleophoma cylindrospora</name>
    <dbReference type="NCBI Taxonomy" id="1849047"/>
    <lineage>
        <taxon>Eukaryota</taxon>
        <taxon>Fungi</taxon>
        <taxon>Dikarya</taxon>
        <taxon>Ascomycota</taxon>
        <taxon>Pezizomycotina</taxon>
        <taxon>Leotiomycetes</taxon>
        <taxon>Helotiales</taxon>
        <taxon>Dermateaceae</taxon>
        <taxon>Coleophoma</taxon>
    </lineage>
</organism>
<feature type="compositionally biased region" description="Polar residues" evidence="1">
    <location>
        <begin position="170"/>
        <end position="179"/>
    </location>
</feature>
<name>A0A3D8QSL9_9HELO</name>
<dbReference type="EMBL" id="PDLM01000012">
    <property type="protein sequence ID" value="RDW64809.1"/>
    <property type="molecule type" value="Genomic_DNA"/>
</dbReference>
<reference evidence="4 5" key="1">
    <citation type="journal article" date="2018" name="IMA Fungus">
        <title>IMA Genome-F 9: Draft genome sequence of Annulohypoxylon stygium, Aspergillus mulundensis, Berkeleyomyces basicola (syn. Thielaviopsis basicola), Ceratocystis smalleyi, two Cercospora beticola strains, Coleophoma cylindrospora, Fusarium fracticaudum, Phialophora cf. hyalina, and Morchella septimelata.</title>
        <authorList>
            <person name="Wingfield B.D."/>
            <person name="Bills G.F."/>
            <person name="Dong Y."/>
            <person name="Huang W."/>
            <person name="Nel W.J."/>
            <person name="Swalarsk-Parry B.S."/>
            <person name="Vaghefi N."/>
            <person name="Wilken P.M."/>
            <person name="An Z."/>
            <person name="de Beer Z.W."/>
            <person name="De Vos L."/>
            <person name="Chen L."/>
            <person name="Duong T.A."/>
            <person name="Gao Y."/>
            <person name="Hammerbacher A."/>
            <person name="Kikkert J.R."/>
            <person name="Li Y."/>
            <person name="Li H."/>
            <person name="Li K."/>
            <person name="Li Q."/>
            <person name="Liu X."/>
            <person name="Ma X."/>
            <person name="Naidoo K."/>
            <person name="Pethybridge S.J."/>
            <person name="Sun J."/>
            <person name="Steenkamp E.T."/>
            <person name="van der Nest M.A."/>
            <person name="van Wyk S."/>
            <person name="Wingfield M.J."/>
            <person name="Xiong C."/>
            <person name="Yue Q."/>
            <person name="Zhang X."/>
        </authorList>
    </citation>
    <scope>NUCLEOTIDE SEQUENCE [LARGE SCALE GENOMIC DNA]</scope>
    <source>
        <strain evidence="4 5">BP6252</strain>
    </source>
</reference>
<feature type="compositionally biased region" description="Low complexity" evidence="1">
    <location>
        <begin position="108"/>
        <end position="125"/>
    </location>
</feature>
<feature type="region of interest" description="Disordered" evidence="1">
    <location>
        <begin position="18"/>
        <end position="252"/>
    </location>
</feature>
<dbReference type="AlphaFoldDB" id="A0A3D8QSL9"/>
<gene>
    <name evidence="4" type="ORF">BP6252_10460</name>
</gene>
<accession>A0A3D8QSL9</accession>
<evidence type="ECO:0000256" key="1">
    <source>
        <dbReference type="SAM" id="MobiDB-lite"/>
    </source>
</evidence>
<evidence type="ECO:0000313" key="5">
    <source>
        <dbReference type="Proteomes" id="UP000256645"/>
    </source>
</evidence>
<evidence type="ECO:0000259" key="3">
    <source>
        <dbReference type="PROSITE" id="PS00036"/>
    </source>
</evidence>
<feature type="compositionally biased region" description="Basic and acidic residues" evidence="1">
    <location>
        <begin position="77"/>
        <end position="100"/>
    </location>
</feature>
<sequence length="269" mass="29906">MALTTLWFLVPVLVLAAGPSTPLLSGPRRGPSFPDSEPENKPTQSASRYPEPHQASTAAAAQDLPHITVSDPAENPSRVKYESSSSTEKEMSSSRSSRHESSRHHSSSHSSSKSKSSSSASASSKGKSKKDDWSEITDPEERRRVQNRIAQRKFRDKAKETKEREERDAQNQMHASRSYHTPDPRDMGTDDELSGLPWGSLSLRHVVSKGKAREESSRRGSYRDEDRSNSYESQNASYAGGDTYYEGDAPYYEETDQVYYDYGSGGSSR</sequence>
<evidence type="ECO:0000256" key="2">
    <source>
        <dbReference type="SAM" id="SignalP"/>
    </source>
</evidence>
<dbReference type="CDD" id="cd14688">
    <property type="entry name" value="bZIP_YAP"/>
    <property type="match status" value="1"/>
</dbReference>
<evidence type="ECO:0000313" key="4">
    <source>
        <dbReference type="EMBL" id="RDW64809.1"/>
    </source>
</evidence>
<feature type="compositionally biased region" description="Basic and acidic residues" evidence="1">
    <location>
        <begin position="129"/>
        <end position="144"/>
    </location>
</feature>
<dbReference type="InterPro" id="IPR004827">
    <property type="entry name" value="bZIP"/>
</dbReference>
<feature type="signal peptide" evidence="2">
    <location>
        <begin position="1"/>
        <end position="16"/>
    </location>
</feature>
<comment type="caution">
    <text evidence="4">The sequence shown here is derived from an EMBL/GenBank/DDBJ whole genome shotgun (WGS) entry which is preliminary data.</text>
</comment>
<dbReference type="Proteomes" id="UP000256645">
    <property type="component" value="Unassembled WGS sequence"/>
</dbReference>
<feature type="chain" id="PRO_5017642717" description="BZIP domain-containing protein" evidence="2">
    <location>
        <begin position="17"/>
        <end position="269"/>
    </location>
</feature>
<dbReference type="OrthoDB" id="5387389at2759"/>
<feature type="domain" description="BZIP" evidence="3">
    <location>
        <begin position="142"/>
        <end position="157"/>
    </location>
</feature>
<keyword evidence="2" id="KW-0732">Signal</keyword>
<dbReference type="InterPro" id="IPR052635">
    <property type="entry name" value="Sec_Metab_Biosynth_Reg"/>
</dbReference>
<protein>
    <recommendedName>
        <fullName evidence="3">BZIP domain-containing protein</fullName>
    </recommendedName>
</protein>
<dbReference type="PANTHER" id="PTHR39607:SF2">
    <property type="entry name" value="BZIP DOMAIN-CONTAINING PROTEIN"/>
    <property type="match status" value="1"/>
</dbReference>
<feature type="compositionally biased region" description="Basic and acidic residues" evidence="1">
    <location>
        <begin position="211"/>
        <end position="229"/>
    </location>
</feature>
<feature type="compositionally biased region" description="Basic and acidic residues" evidence="1">
    <location>
        <begin position="157"/>
        <end position="169"/>
    </location>
</feature>
<keyword evidence="5" id="KW-1185">Reference proteome</keyword>
<dbReference type="PANTHER" id="PTHR39607">
    <property type="entry name" value="XANTHOCILLIN BIOSYNTHESIS CLUSTER TRANSCRIPTION FACTOR XANC-RELATED"/>
    <property type="match status" value="1"/>
</dbReference>
<dbReference type="GO" id="GO:0003700">
    <property type="term" value="F:DNA-binding transcription factor activity"/>
    <property type="evidence" value="ECO:0007669"/>
    <property type="project" value="InterPro"/>
</dbReference>
<proteinExistence type="predicted"/>
<dbReference type="PROSITE" id="PS00036">
    <property type="entry name" value="BZIP_BASIC"/>
    <property type="match status" value="1"/>
</dbReference>